<keyword evidence="2" id="KW-1185">Reference proteome</keyword>
<organism evidence="1 2">
    <name type="scientific">Luteitalea pratensis</name>
    <dbReference type="NCBI Taxonomy" id="1855912"/>
    <lineage>
        <taxon>Bacteria</taxon>
        <taxon>Pseudomonadati</taxon>
        <taxon>Acidobacteriota</taxon>
        <taxon>Vicinamibacteria</taxon>
        <taxon>Vicinamibacterales</taxon>
        <taxon>Vicinamibacteraceae</taxon>
        <taxon>Luteitalea</taxon>
    </lineage>
</organism>
<name>A0A143PLB0_LUTPR</name>
<sequence length="46" mass="5174">MWAIDYPFQPTGPAVAFIESAPMSETDREKIAYKNAERIFRIAALG</sequence>
<dbReference type="Gene3D" id="3.20.20.140">
    <property type="entry name" value="Metal-dependent hydrolases"/>
    <property type="match status" value="1"/>
</dbReference>
<protein>
    <submittedName>
        <fullName evidence="1">Amidohydrolase</fullName>
    </submittedName>
</protein>
<dbReference type="KEGG" id="abac:LuPra_02562"/>
<keyword evidence="1" id="KW-0378">Hydrolase</keyword>
<proteinExistence type="predicted"/>
<dbReference type="SUPFAM" id="SSF51556">
    <property type="entry name" value="Metallo-dependent hydrolases"/>
    <property type="match status" value="1"/>
</dbReference>
<dbReference type="EMBL" id="CP015136">
    <property type="protein sequence ID" value="AMY09347.1"/>
    <property type="molecule type" value="Genomic_DNA"/>
</dbReference>
<dbReference type="Proteomes" id="UP000076079">
    <property type="component" value="Chromosome"/>
</dbReference>
<evidence type="ECO:0000313" key="2">
    <source>
        <dbReference type="Proteomes" id="UP000076079"/>
    </source>
</evidence>
<dbReference type="GO" id="GO:0016787">
    <property type="term" value="F:hydrolase activity"/>
    <property type="evidence" value="ECO:0007669"/>
    <property type="project" value="UniProtKB-KW"/>
</dbReference>
<reference evidence="2" key="2">
    <citation type="submission" date="2016-04" db="EMBL/GenBank/DDBJ databases">
        <title>First Complete Genome Sequence of a Subdivision 6 Acidobacterium.</title>
        <authorList>
            <person name="Huang S."/>
            <person name="Vieira S."/>
            <person name="Bunk B."/>
            <person name="Riedel T."/>
            <person name="Sproeer C."/>
            <person name="Overmann J."/>
        </authorList>
    </citation>
    <scope>NUCLEOTIDE SEQUENCE [LARGE SCALE GENOMIC DNA]</scope>
    <source>
        <strain evidence="2">DSM 100886 HEG_-6_39</strain>
    </source>
</reference>
<evidence type="ECO:0000313" key="1">
    <source>
        <dbReference type="EMBL" id="AMY09347.1"/>
    </source>
</evidence>
<dbReference type="AlphaFoldDB" id="A0A143PLB0"/>
<reference evidence="1 2" key="1">
    <citation type="journal article" date="2016" name="Genome Announc.">
        <title>First Complete Genome Sequence of a Subdivision 6 Acidobacterium Strain.</title>
        <authorList>
            <person name="Huang S."/>
            <person name="Vieira S."/>
            <person name="Bunk B."/>
            <person name="Riedel T."/>
            <person name="Sproer C."/>
            <person name="Overmann J."/>
        </authorList>
    </citation>
    <scope>NUCLEOTIDE SEQUENCE [LARGE SCALE GENOMIC DNA]</scope>
    <source>
        <strain evidence="2">DSM 100886 HEG_-6_39</strain>
    </source>
</reference>
<gene>
    <name evidence="1" type="ORF">LuPra_02562</name>
</gene>
<accession>A0A143PLB0</accession>
<dbReference type="InterPro" id="IPR032466">
    <property type="entry name" value="Metal_Hydrolase"/>
</dbReference>